<accession>A0A163MMG9</accession>
<gene>
    <name evidence="3" type="ORF">AWU65_24180</name>
</gene>
<dbReference type="PANTHER" id="PTHR34094">
    <property type="match status" value="1"/>
</dbReference>
<sequence>MNNKKWYFLGISLIVLSFAGTACQPLDFVDKLPAYEQKWTFTQDELNALVIDSEYDVNMEFIASPDDTNYVEITGNMQQNTIDQLKATEITGNALELQLQKDVKLAAPNYKSIKTRIIVALADDTRLQQISYKSGSGNTSFIGLKAENIDLSVSAGKLHAEAITAGRLSLTSKSGDITAERIQGDAEIQLHSGDIKVDGLKGALKVQSTSGSITAVDVDGSADTSLHSGNIKFDRFTGNGVFKSTSGNITLTGQRSDSLDISIRTGDVTLSPDPEFKGFFDLKTTSGHITAPESPQETTDVIKVRAASGDIRIW</sequence>
<evidence type="ECO:0000313" key="3">
    <source>
        <dbReference type="EMBL" id="KZS49206.1"/>
    </source>
</evidence>
<protein>
    <recommendedName>
        <fullName evidence="2">DUF4097 domain-containing protein</fullName>
    </recommendedName>
</protein>
<evidence type="ECO:0000313" key="4">
    <source>
        <dbReference type="Proteomes" id="UP000076796"/>
    </source>
</evidence>
<evidence type="ECO:0000259" key="2">
    <source>
        <dbReference type="Pfam" id="PF13349"/>
    </source>
</evidence>
<organism evidence="3 4">
    <name type="scientific">Paenibacillus glucanolyticus</name>
    <dbReference type="NCBI Taxonomy" id="59843"/>
    <lineage>
        <taxon>Bacteria</taxon>
        <taxon>Bacillati</taxon>
        <taxon>Bacillota</taxon>
        <taxon>Bacilli</taxon>
        <taxon>Bacillales</taxon>
        <taxon>Paenibacillaceae</taxon>
        <taxon>Paenibacillus</taxon>
    </lineage>
</organism>
<dbReference type="AlphaFoldDB" id="A0A163MMG9"/>
<keyword evidence="4" id="KW-1185">Reference proteome</keyword>
<name>A0A163MMG9_9BACL</name>
<dbReference type="InterPro" id="IPR025164">
    <property type="entry name" value="Toastrack_DUF4097"/>
</dbReference>
<dbReference type="PROSITE" id="PS51257">
    <property type="entry name" value="PROKAR_LIPOPROTEIN"/>
    <property type="match status" value="1"/>
</dbReference>
<dbReference type="Proteomes" id="UP000076796">
    <property type="component" value="Unassembled WGS sequence"/>
</dbReference>
<evidence type="ECO:0000256" key="1">
    <source>
        <dbReference type="SAM" id="SignalP"/>
    </source>
</evidence>
<dbReference type="PANTHER" id="PTHR34094:SF1">
    <property type="entry name" value="PROTEIN FAM185A"/>
    <property type="match status" value="1"/>
</dbReference>
<dbReference type="Pfam" id="PF13349">
    <property type="entry name" value="DUF4097"/>
    <property type="match status" value="1"/>
</dbReference>
<feature type="signal peptide" evidence="1">
    <location>
        <begin position="1"/>
        <end position="22"/>
    </location>
</feature>
<dbReference type="OrthoDB" id="2359834at2"/>
<feature type="domain" description="DUF4097" evidence="2">
    <location>
        <begin position="47"/>
        <end position="232"/>
    </location>
</feature>
<dbReference type="EMBL" id="LWMH01000001">
    <property type="protein sequence ID" value="KZS49206.1"/>
    <property type="molecule type" value="Genomic_DNA"/>
</dbReference>
<keyword evidence="1" id="KW-0732">Signal</keyword>
<feature type="chain" id="PRO_5039404909" description="DUF4097 domain-containing protein" evidence="1">
    <location>
        <begin position="23"/>
        <end position="314"/>
    </location>
</feature>
<comment type="caution">
    <text evidence="3">The sequence shown here is derived from an EMBL/GenBank/DDBJ whole genome shotgun (WGS) entry which is preliminary data.</text>
</comment>
<proteinExistence type="predicted"/>
<reference evidence="3" key="1">
    <citation type="journal article" date="2016" name="Genome Announc.">
        <title>Draft genomes of two strains of Paenibacillus glucanolyticus with capability to degrade lignocellulose.</title>
        <authorList>
            <person name="Mathews S.L."/>
            <person name="Pawlak J."/>
            <person name="Grunden A.M."/>
        </authorList>
    </citation>
    <scope>NUCLEOTIDE SEQUENCE [LARGE SCALE GENOMIC DNA]</scope>
    <source>
        <strain evidence="3">SLM1</strain>
    </source>
</reference>